<dbReference type="Pfam" id="PF13023">
    <property type="entry name" value="HD_3"/>
    <property type="match status" value="1"/>
</dbReference>
<evidence type="ECO:0000256" key="11">
    <source>
        <dbReference type="ARBA" id="ARBA00032735"/>
    </source>
</evidence>
<evidence type="ECO:0000259" key="13">
    <source>
        <dbReference type="SMART" id="SM00471"/>
    </source>
</evidence>
<accession>A0ABM1EWU3</accession>
<dbReference type="InterPro" id="IPR039356">
    <property type="entry name" value="YfbR/HDDC2"/>
</dbReference>
<dbReference type="RefSeq" id="XP_014676664.1">
    <property type="nucleotide sequence ID" value="XM_014821178.1"/>
</dbReference>
<comment type="cofactor">
    <cofactor evidence="2">
        <name>Mn(2+)</name>
        <dbReference type="ChEBI" id="CHEBI:29035"/>
    </cofactor>
</comment>
<gene>
    <name evidence="15" type="primary">LOC106816553</name>
</gene>
<evidence type="ECO:0000256" key="8">
    <source>
        <dbReference type="ARBA" id="ARBA00015933"/>
    </source>
</evidence>
<evidence type="ECO:0000256" key="3">
    <source>
        <dbReference type="ARBA" id="ARBA00001941"/>
    </source>
</evidence>
<evidence type="ECO:0000313" key="15">
    <source>
        <dbReference type="RefSeq" id="XP_014676664.1"/>
    </source>
</evidence>
<dbReference type="EC" id="3.1.3.89" evidence="7"/>
<feature type="domain" description="HD/PDEase" evidence="13">
    <location>
        <begin position="57"/>
        <end position="173"/>
    </location>
</feature>
<evidence type="ECO:0000256" key="12">
    <source>
        <dbReference type="SAM" id="MobiDB-lite"/>
    </source>
</evidence>
<name>A0ABM1EWU3_PRICU</name>
<evidence type="ECO:0000256" key="10">
    <source>
        <dbReference type="ARBA" id="ARBA00022801"/>
    </source>
</evidence>
<reference evidence="15" key="1">
    <citation type="submission" date="2025-08" db="UniProtKB">
        <authorList>
            <consortium name="RefSeq"/>
        </authorList>
    </citation>
    <scope>IDENTIFICATION</scope>
</reference>
<evidence type="ECO:0000256" key="4">
    <source>
        <dbReference type="ARBA" id="ARBA00004074"/>
    </source>
</evidence>
<sequence length="218" mass="24809">MSESGTGTGTASATASASSSSSNRKTTNVTNVLEFMMLVGQLKRVKRAGWIIKEVRDVESVADHMYRMAIMSMLLDCRHHLDKSKCIKLSLVHDLAEAIVGDLTPHDNVEKAEKHLQEMRAMQHACSLLDKEPSEEIYSLWEEYEAQETPEARVVKDLDRFDMVLQAYEYERLEDRPGELQDFYRSTQGSFKHPDVIAWMSELHRLRGEFPAAEKSGD</sequence>
<evidence type="ECO:0000256" key="5">
    <source>
        <dbReference type="ARBA" id="ARBA00009999"/>
    </source>
</evidence>
<evidence type="ECO:0000256" key="1">
    <source>
        <dbReference type="ARBA" id="ARBA00001638"/>
    </source>
</evidence>
<dbReference type="SMART" id="SM00471">
    <property type="entry name" value="HDc"/>
    <property type="match status" value="1"/>
</dbReference>
<protein>
    <recommendedName>
        <fullName evidence="8">5'-deoxynucleotidase HDDC2</fullName>
        <ecNumber evidence="7">3.1.3.89</ecNumber>
    </recommendedName>
    <alternativeName>
        <fullName evidence="11">HD domain-containing protein 2</fullName>
    </alternativeName>
</protein>
<evidence type="ECO:0000256" key="6">
    <source>
        <dbReference type="ARBA" id="ARBA00011738"/>
    </source>
</evidence>
<organism evidence="14 15">
    <name type="scientific">Priapulus caudatus</name>
    <name type="common">Priapulid worm</name>
    <dbReference type="NCBI Taxonomy" id="37621"/>
    <lineage>
        <taxon>Eukaryota</taxon>
        <taxon>Metazoa</taxon>
        <taxon>Ecdysozoa</taxon>
        <taxon>Scalidophora</taxon>
        <taxon>Priapulida</taxon>
        <taxon>Priapulimorpha</taxon>
        <taxon>Priapulimorphida</taxon>
        <taxon>Priapulidae</taxon>
        <taxon>Priapulus</taxon>
    </lineage>
</organism>
<evidence type="ECO:0000313" key="14">
    <source>
        <dbReference type="Proteomes" id="UP000695022"/>
    </source>
</evidence>
<comment type="cofactor">
    <cofactor evidence="3">
        <name>Co(2+)</name>
        <dbReference type="ChEBI" id="CHEBI:48828"/>
    </cofactor>
</comment>
<evidence type="ECO:0000256" key="2">
    <source>
        <dbReference type="ARBA" id="ARBA00001936"/>
    </source>
</evidence>
<comment type="subunit">
    <text evidence="6">Homodimer.</text>
</comment>
<dbReference type="PANTHER" id="PTHR11845">
    <property type="entry name" value="5'-DEOXYNUCLEOTIDASE HDDC2"/>
    <property type="match status" value="1"/>
</dbReference>
<keyword evidence="14" id="KW-1185">Reference proteome</keyword>
<keyword evidence="10" id="KW-0378">Hydrolase</keyword>
<dbReference type="InterPro" id="IPR003607">
    <property type="entry name" value="HD/PDEase_dom"/>
</dbReference>
<evidence type="ECO:0000256" key="7">
    <source>
        <dbReference type="ARBA" id="ARBA00012964"/>
    </source>
</evidence>
<comment type="function">
    <text evidence="4">Catalyzes the dephosphorylation of the nucleoside 5'-monophosphates deoxyadenosine monophosphate (dAMP), deoxycytidine monophosphate (dCMP), deoxyguanosine monophosphate (dGMP) and deoxythymidine monophosphate (dTMP).</text>
</comment>
<dbReference type="Gene3D" id="1.10.3210.10">
    <property type="entry name" value="Hypothetical protein af1432"/>
    <property type="match status" value="1"/>
</dbReference>
<feature type="compositionally biased region" description="Low complexity" evidence="12">
    <location>
        <begin position="9"/>
        <end position="22"/>
    </location>
</feature>
<dbReference type="InterPro" id="IPR006674">
    <property type="entry name" value="HD_domain"/>
</dbReference>
<dbReference type="PANTHER" id="PTHR11845:SF13">
    <property type="entry name" value="5'-DEOXYNUCLEOTIDASE HDDC2"/>
    <property type="match status" value="1"/>
</dbReference>
<dbReference type="GeneID" id="106816553"/>
<comment type="catalytic activity">
    <reaction evidence="1">
        <text>a 2'-deoxyribonucleoside 5'-phosphate + H2O = a 2'-deoxyribonucleoside + phosphate</text>
        <dbReference type="Rhea" id="RHEA:36167"/>
        <dbReference type="ChEBI" id="CHEBI:15377"/>
        <dbReference type="ChEBI" id="CHEBI:18274"/>
        <dbReference type="ChEBI" id="CHEBI:43474"/>
        <dbReference type="ChEBI" id="CHEBI:65317"/>
        <dbReference type="EC" id="3.1.3.89"/>
    </reaction>
</comment>
<dbReference type="SUPFAM" id="SSF109604">
    <property type="entry name" value="HD-domain/PDEase-like"/>
    <property type="match status" value="1"/>
</dbReference>
<keyword evidence="9" id="KW-0479">Metal-binding</keyword>
<comment type="similarity">
    <text evidence="5">Belongs to the HDDC2 family.</text>
</comment>
<feature type="region of interest" description="Disordered" evidence="12">
    <location>
        <begin position="1"/>
        <end position="24"/>
    </location>
</feature>
<proteinExistence type="inferred from homology"/>
<evidence type="ECO:0000256" key="9">
    <source>
        <dbReference type="ARBA" id="ARBA00022723"/>
    </source>
</evidence>
<dbReference type="Proteomes" id="UP000695022">
    <property type="component" value="Unplaced"/>
</dbReference>